<proteinExistence type="predicted"/>
<dbReference type="InterPro" id="IPR036779">
    <property type="entry name" value="LysM_dom_sf"/>
</dbReference>
<dbReference type="AlphaFoldDB" id="A0A6J4IZZ3"/>
<dbReference type="PROSITE" id="PS51782">
    <property type="entry name" value="LYSM"/>
    <property type="match status" value="1"/>
</dbReference>
<dbReference type="SMART" id="SM00257">
    <property type="entry name" value="LysM"/>
    <property type="match status" value="1"/>
</dbReference>
<dbReference type="SUPFAM" id="SSF54106">
    <property type="entry name" value="LysM domain"/>
    <property type="match status" value="1"/>
</dbReference>
<dbReference type="Gene3D" id="3.10.350.10">
    <property type="entry name" value="LysM domain"/>
    <property type="match status" value="1"/>
</dbReference>
<reference evidence="3" key="1">
    <citation type="submission" date="2020-02" db="EMBL/GenBank/DDBJ databases">
        <authorList>
            <person name="Meier V. D."/>
        </authorList>
    </citation>
    <scope>NUCLEOTIDE SEQUENCE</scope>
    <source>
        <strain evidence="3">AVDCRST_MAG95</strain>
    </source>
</reference>
<feature type="region of interest" description="Disordered" evidence="1">
    <location>
        <begin position="123"/>
        <end position="148"/>
    </location>
</feature>
<feature type="domain" description="LysM" evidence="2">
    <location>
        <begin position="45"/>
        <end position="93"/>
    </location>
</feature>
<evidence type="ECO:0000256" key="1">
    <source>
        <dbReference type="SAM" id="MobiDB-lite"/>
    </source>
</evidence>
<evidence type="ECO:0000313" key="3">
    <source>
        <dbReference type="EMBL" id="CAA9264022.1"/>
    </source>
</evidence>
<feature type="region of interest" description="Disordered" evidence="1">
    <location>
        <begin position="89"/>
        <end position="109"/>
    </location>
</feature>
<dbReference type="Pfam" id="PF01476">
    <property type="entry name" value="LysM"/>
    <property type="match status" value="1"/>
</dbReference>
<dbReference type="CDD" id="cd00118">
    <property type="entry name" value="LysM"/>
    <property type="match status" value="1"/>
</dbReference>
<dbReference type="InterPro" id="IPR018392">
    <property type="entry name" value="LysM"/>
</dbReference>
<organism evidence="3">
    <name type="scientific">uncultured Adhaeribacter sp</name>
    <dbReference type="NCBI Taxonomy" id="448109"/>
    <lineage>
        <taxon>Bacteria</taxon>
        <taxon>Pseudomonadati</taxon>
        <taxon>Bacteroidota</taxon>
        <taxon>Cytophagia</taxon>
        <taxon>Cytophagales</taxon>
        <taxon>Hymenobacteraceae</taxon>
        <taxon>Adhaeribacter</taxon>
        <taxon>environmental samples</taxon>
    </lineage>
</organism>
<evidence type="ECO:0000259" key="2">
    <source>
        <dbReference type="PROSITE" id="PS51782"/>
    </source>
</evidence>
<name>A0A6J4IZZ3_9BACT</name>
<dbReference type="EMBL" id="CADCTJ010000763">
    <property type="protein sequence ID" value="CAA9264022.1"/>
    <property type="molecule type" value="Genomic_DNA"/>
</dbReference>
<accession>A0A6J4IZZ3</accession>
<protein>
    <recommendedName>
        <fullName evidence="2">LysM domain-containing protein</fullName>
    </recommendedName>
</protein>
<sequence>MNKPAVWSWLIIFWCLSHNLTGWTQNQEPATAVRQSTEAVAPAADWHHVQPGDTYFGLAKKYQVPVDSLIKWNGARLLTGTKIRLSAGATTTPSVNTSPSGYETDKSGNSPQILINGALSEAAAGPPVSTTMTRSEEPQKYTPSPQSQDAQRVLIIPFDPYLYFSDADPDIARQSRIPAQNVRYIFRARLNAFLDPKGFESINLLNTTYQPESANKLSNIYQSLAYSYQDITHSRFNPLPAKPKTLATGPTAWFRKQKEKIGITPPEEKGVAEQGGKYYGVKVKDPGFYTHFNNLYGVNYYLFINQFEIHTDYTNCIDRVTQNFEREFTVHYTIYNAQGELIAGNKINIPYVSNINDIDKIVRDNLNKMAQRILSDLPQPEYITSKAATE</sequence>
<gene>
    <name evidence="3" type="ORF">AVDCRST_MAG95-2433</name>
</gene>